<comment type="similarity">
    <text evidence="2">Belongs to the FAD-binding monooxygenase family.</text>
</comment>
<keyword evidence="3" id="KW-0285">Flavoprotein</keyword>
<evidence type="ECO:0000256" key="4">
    <source>
        <dbReference type="ARBA" id="ARBA00022827"/>
    </source>
</evidence>
<evidence type="ECO:0000256" key="1">
    <source>
        <dbReference type="ARBA" id="ARBA00001974"/>
    </source>
</evidence>
<proteinExistence type="inferred from homology"/>
<dbReference type="OrthoDB" id="74360at2759"/>
<dbReference type="InParanoid" id="B8M4N5"/>
<dbReference type="SUPFAM" id="SSF51905">
    <property type="entry name" value="FAD/NAD(P)-binding domain"/>
    <property type="match status" value="1"/>
</dbReference>
<protein>
    <submittedName>
        <fullName evidence="5">Uncharacterized protein</fullName>
    </submittedName>
</protein>
<evidence type="ECO:0000313" key="5">
    <source>
        <dbReference type="EMBL" id="EED19230.1"/>
    </source>
</evidence>
<evidence type="ECO:0000256" key="2">
    <source>
        <dbReference type="ARBA" id="ARBA00010139"/>
    </source>
</evidence>
<dbReference type="HOGENOM" id="CLU_1124517_0_0_1"/>
<keyword evidence="4" id="KW-0274">FAD</keyword>
<gene>
    <name evidence="5" type="ORF">TSTA_025470</name>
</gene>
<evidence type="ECO:0000313" key="6">
    <source>
        <dbReference type="Proteomes" id="UP000001745"/>
    </source>
</evidence>
<dbReference type="PANTHER" id="PTHR42877:SF4">
    <property type="entry name" value="FAD_NAD(P)-BINDING DOMAIN-CONTAINING PROTEIN-RELATED"/>
    <property type="match status" value="1"/>
</dbReference>
<dbReference type="InterPro" id="IPR036188">
    <property type="entry name" value="FAD/NAD-bd_sf"/>
</dbReference>
<dbReference type="InterPro" id="IPR051209">
    <property type="entry name" value="FAD-bind_Monooxygenase_sf"/>
</dbReference>
<dbReference type="STRING" id="441959.B8M4N5"/>
<organism evidence="5 6">
    <name type="scientific">Talaromyces stipitatus (strain ATCC 10500 / CBS 375.48 / QM 6759 / NRRL 1006)</name>
    <name type="common">Penicillium stipitatum</name>
    <dbReference type="NCBI Taxonomy" id="441959"/>
    <lineage>
        <taxon>Eukaryota</taxon>
        <taxon>Fungi</taxon>
        <taxon>Dikarya</taxon>
        <taxon>Ascomycota</taxon>
        <taxon>Pezizomycotina</taxon>
        <taxon>Eurotiomycetes</taxon>
        <taxon>Eurotiomycetidae</taxon>
        <taxon>Eurotiales</taxon>
        <taxon>Trichocomaceae</taxon>
        <taxon>Talaromyces</taxon>
        <taxon>Talaromyces sect. Talaromyces</taxon>
    </lineage>
</organism>
<sequence length="275" mass="32060">MRKQLESNFNGMFKVFFKSTPEQRDLRNRFEARMKQLIKDEQLQQKLIPPFEAGCRRINPDEGYLITLQKSNMQPIFESIKNICAHWVITSDGQEHPADILIAVTGRAGSLEATSDYFIRLLRKFLREQVKKFDVRLDAQTDFDKHTQAYMQNMVWTGTYRRSTLHYIQTLAENRWEDYAWEYHGNRYDYWEQGLSWIEEPLADSLGRDEAEALHSSTIPTKDSDISFYLRESSPLPSSLGVKDECLLEELAIEQVVETKLSEIIQPSVPTSIPV</sequence>
<dbReference type="EMBL" id="EQ962654">
    <property type="protein sequence ID" value="EED19230.1"/>
    <property type="molecule type" value="Genomic_DNA"/>
</dbReference>
<dbReference type="eggNOG" id="KOG1399">
    <property type="taxonomic scope" value="Eukaryota"/>
</dbReference>
<dbReference type="RefSeq" id="XP_002479664.1">
    <property type="nucleotide sequence ID" value="XM_002479619.1"/>
</dbReference>
<dbReference type="PhylomeDB" id="B8M4N5"/>
<dbReference type="VEuPathDB" id="FungiDB:TSTA_025470"/>
<dbReference type="OMA" id="WIEEPLA"/>
<reference evidence="6" key="1">
    <citation type="journal article" date="2015" name="Genome Announc.">
        <title>Genome sequence of the AIDS-associated pathogen Penicillium marneffei (ATCC18224) and its near taxonomic relative Talaromyces stipitatus (ATCC10500).</title>
        <authorList>
            <person name="Nierman W.C."/>
            <person name="Fedorova-Abrams N.D."/>
            <person name="Andrianopoulos A."/>
        </authorList>
    </citation>
    <scope>NUCLEOTIDE SEQUENCE [LARGE SCALE GENOMIC DNA]</scope>
    <source>
        <strain evidence="6">ATCC 10500 / CBS 375.48 / QM 6759 / NRRL 1006</strain>
    </source>
</reference>
<dbReference type="Proteomes" id="UP000001745">
    <property type="component" value="Unassembled WGS sequence"/>
</dbReference>
<accession>B8M4N5</accession>
<keyword evidence="6" id="KW-1185">Reference proteome</keyword>
<dbReference type="AlphaFoldDB" id="B8M4N5"/>
<dbReference type="PANTHER" id="PTHR42877">
    <property type="entry name" value="L-ORNITHINE N(5)-MONOOXYGENASE-RELATED"/>
    <property type="match status" value="1"/>
</dbReference>
<comment type="cofactor">
    <cofactor evidence="1">
        <name>FAD</name>
        <dbReference type="ChEBI" id="CHEBI:57692"/>
    </cofactor>
</comment>
<dbReference type="GeneID" id="8107959"/>
<evidence type="ECO:0000256" key="3">
    <source>
        <dbReference type="ARBA" id="ARBA00022630"/>
    </source>
</evidence>
<name>B8M4N5_TALSN</name>